<evidence type="ECO:0008006" key="3">
    <source>
        <dbReference type="Google" id="ProtNLM"/>
    </source>
</evidence>
<evidence type="ECO:0000313" key="2">
    <source>
        <dbReference type="Proteomes" id="UP000499080"/>
    </source>
</evidence>
<reference evidence="1 2" key="1">
    <citation type="journal article" date="2019" name="Sci. Rep.">
        <title>Orb-weaving spider Araneus ventricosus genome elucidates the spidroin gene catalogue.</title>
        <authorList>
            <person name="Kono N."/>
            <person name="Nakamura H."/>
            <person name="Ohtoshi R."/>
            <person name="Moran D.A.P."/>
            <person name="Shinohara A."/>
            <person name="Yoshida Y."/>
            <person name="Fujiwara M."/>
            <person name="Mori M."/>
            <person name="Tomita M."/>
            <person name="Arakawa K."/>
        </authorList>
    </citation>
    <scope>NUCLEOTIDE SEQUENCE [LARGE SCALE GENOMIC DNA]</scope>
</reference>
<dbReference type="EMBL" id="BGPR01002617">
    <property type="protein sequence ID" value="GBM76374.1"/>
    <property type="molecule type" value="Genomic_DNA"/>
</dbReference>
<keyword evidence="2" id="KW-1185">Reference proteome</keyword>
<name>A0A4Y2IFF3_ARAVE</name>
<accession>A0A4Y2IFF3</accession>
<organism evidence="1 2">
    <name type="scientific">Araneus ventricosus</name>
    <name type="common">Orbweaver spider</name>
    <name type="synonym">Epeira ventricosa</name>
    <dbReference type="NCBI Taxonomy" id="182803"/>
    <lineage>
        <taxon>Eukaryota</taxon>
        <taxon>Metazoa</taxon>
        <taxon>Ecdysozoa</taxon>
        <taxon>Arthropoda</taxon>
        <taxon>Chelicerata</taxon>
        <taxon>Arachnida</taxon>
        <taxon>Araneae</taxon>
        <taxon>Araneomorphae</taxon>
        <taxon>Entelegynae</taxon>
        <taxon>Araneoidea</taxon>
        <taxon>Araneidae</taxon>
        <taxon>Araneus</taxon>
    </lineage>
</organism>
<comment type="caution">
    <text evidence="1">The sequence shown here is derived from an EMBL/GenBank/DDBJ whole genome shotgun (WGS) entry which is preliminary data.</text>
</comment>
<dbReference type="AlphaFoldDB" id="A0A4Y2IFF3"/>
<proteinExistence type="predicted"/>
<sequence length="118" mass="13289">MIGLFCELSVSLSISSHSEEKLKETLDDKSSALYEKLQKAIHSKTKVLRCSTSKRSILSKIVQQEFQLLDATENRSSNIIKLCEALKTIPPTSTDDERAFSVAGLFITKLRTRLRDKT</sequence>
<dbReference type="Proteomes" id="UP000499080">
    <property type="component" value="Unassembled WGS sequence"/>
</dbReference>
<dbReference type="InterPro" id="IPR012337">
    <property type="entry name" value="RNaseH-like_sf"/>
</dbReference>
<dbReference type="OrthoDB" id="8124016at2759"/>
<protein>
    <recommendedName>
        <fullName evidence="3">HAT C-terminal dimerisation domain-containing protein</fullName>
    </recommendedName>
</protein>
<dbReference type="SUPFAM" id="SSF53098">
    <property type="entry name" value="Ribonuclease H-like"/>
    <property type="match status" value="1"/>
</dbReference>
<evidence type="ECO:0000313" key="1">
    <source>
        <dbReference type="EMBL" id="GBM76374.1"/>
    </source>
</evidence>
<gene>
    <name evidence="1" type="ORF">AVEN_165976_1</name>
</gene>